<evidence type="ECO:0000313" key="3">
    <source>
        <dbReference type="Proteomes" id="UP001140949"/>
    </source>
</evidence>
<dbReference type="EMBL" id="JANAVB010001997">
    <property type="protein sequence ID" value="KAJ6851955.1"/>
    <property type="molecule type" value="Genomic_DNA"/>
</dbReference>
<reference evidence="2" key="2">
    <citation type="submission" date="2023-04" db="EMBL/GenBank/DDBJ databases">
        <authorList>
            <person name="Bruccoleri R.E."/>
            <person name="Oakeley E.J."/>
            <person name="Faust A.-M."/>
            <person name="Dessus-Babus S."/>
            <person name="Altorfer M."/>
            <person name="Burckhardt D."/>
            <person name="Oertli M."/>
            <person name="Naumann U."/>
            <person name="Petersen F."/>
            <person name="Wong J."/>
        </authorList>
    </citation>
    <scope>NUCLEOTIDE SEQUENCE</scope>
    <source>
        <strain evidence="2">GSM-AAB239-AS_SAM_17_03QT</strain>
        <tissue evidence="2">Leaf</tissue>
    </source>
</reference>
<dbReference type="AlphaFoldDB" id="A0AAX6IHU3"/>
<accession>A0AAX6IHU3</accession>
<keyword evidence="3" id="KW-1185">Reference proteome</keyword>
<organism evidence="2 3">
    <name type="scientific">Iris pallida</name>
    <name type="common">Sweet iris</name>
    <dbReference type="NCBI Taxonomy" id="29817"/>
    <lineage>
        <taxon>Eukaryota</taxon>
        <taxon>Viridiplantae</taxon>
        <taxon>Streptophyta</taxon>
        <taxon>Embryophyta</taxon>
        <taxon>Tracheophyta</taxon>
        <taxon>Spermatophyta</taxon>
        <taxon>Magnoliopsida</taxon>
        <taxon>Liliopsida</taxon>
        <taxon>Asparagales</taxon>
        <taxon>Iridaceae</taxon>
        <taxon>Iridoideae</taxon>
        <taxon>Irideae</taxon>
        <taxon>Iris</taxon>
    </lineage>
</organism>
<sequence>MIMNSYLPILAKWTILNSIELSVSPAKDHRQVHFLIAFRFIVVFPFHVYKYILLLVDTLVTRSSRKRKYLSRHVDYPKLSSVSFVNDSSCTRHVQGAGFTP</sequence>
<keyword evidence="1" id="KW-0472">Membrane</keyword>
<name>A0AAX6IHU3_IRIPA</name>
<keyword evidence="1" id="KW-1133">Transmembrane helix</keyword>
<evidence type="ECO:0000313" key="2">
    <source>
        <dbReference type="EMBL" id="KAJ6851955.1"/>
    </source>
</evidence>
<gene>
    <name evidence="2" type="ORF">M6B38_257060</name>
</gene>
<feature type="transmembrane region" description="Helical" evidence="1">
    <location>
        <begin position="36"/>
        <end position="60"/>
    </location>
</feature>
<keyword evidence="1" id="KW-0812">Transmembrane</keyword>
<dbReference type="Proteomes" id="UP001140949">
    <property type="component" value="Unassembled WGS sequence"/>
</dbReference>
<comment type="caution">
    <text evidence="2">The sequence shown here is derived from an EMBL/GenBank/DDBJ whole genome shotgun (WGS) entry which is preliminary data.</text>
</comment>
<evidence type="ECO:0000256" key="1">
    <source>
        <dbReference type="SAM" id="Phobius"/>
    </source>
</evidence>
<protein>
    <submittedName>
        <fullName evidence="2">Leucine-rich repeat extensin-like protein 7</fullName>
    </submittedName>
</protein>
<reference evidence="2" key="1">
    <citation type="journal article" date="2023" name="GigaByte">
        <title>Genome assembly of the bearded iris, Iris pallida Lam.</title>
        <authorList>
            <person name="Bruccoleri R.E."/>
            <person name="Oakeley E.J."/>
            <person name="Faust A.M.E."/>
            <person name="Altorfer M."/>
            <person name="Dessus-Babus S."/>
            <person name="Burckhardt D."/>
            <person name="Oertli M."/>
            <person name="Naumann U."/>
            <person name="Petersen F."/>
            <person name="Wong J."/>
        </authorList>
    </citation>
    <scope>NUCLEOTIDE SEQUENCE</scope>
    <source>
        <strain evidence="2">GSM-AAB239-AS_SAM_17_03QT</strain>
    </source>
</reference>
<proteinExistence type="predicted"/>